<feature type="non-terminal residue" evidence="1">
    <location>
        <position position="1"/>
    </location>
</feature>
<keyword evidence="2" id="KW-1185">Reference proteome</keyword>
<dbReference type="EMBL" id="MU267725">
    <property type="protein sequence ID" value="KAH7910155.1"/>
    <property type="molecule type" value="Genomic_DNA"/>
</dbReference>
<dbReference type="Proteomes" id="UP000790377">
    <property type="component" value="Unassembled WGS sequence"/>
</dbReference>
<organism evidence="1 2">
    <name type="scientific">Hygrophoropsis aurantiaca</name>
    <dbReference type="NCBI Taxonomy" id="72124"/>
    <lineage>
        <taxon>Eukaryota</taxon>
        <taxon>Fungi</taxon>
        <taxon>Dikarya</taxon>
        <taxon>Basidiomycota</taxon>
        <taxon>Agaricomycotina</taxon>
        <taxon>Agaricomycetes</taxon>
        <taxon>Agaricomycetidae</taxon>
        <taxon>Boletales</taxon>
        <taxon>Coniophorineae</taxon>
        <taxon>Hygrophoropsidaceae</taxon>
        <taxon>Hygrophoropsis</taxon>
    </lineage>
</organism>
<comment type="caution">
    <text evidence="1">The sequence shown here is derived from an EMBL/GenBank/DDBJ whole genome shotgun (WGS) entry which is preliminary data.</text>
</comment>
<evidence type="ECO:0000313" key="1">
    <source>
        <dbReference type="EMBL" id="KAH7910155.1"/>
    </source>
</evidence>
<accession>A0ACB8A9T7</accession>
<name>A0ACB8A9T7_9AGAM</name>
<protein>
    <submittedName>
        <fullName evidence="1">Uncharacterized protein</fullName>
    </submittedName>
</protein>
<evidence type="ECO:0000313" key="2">
    <source>
        <dbReference type="Proteomes" id="UP000790377"/>
    </source>
</evidence>
<proteinExistence type="predicted"/>
<gene>
    <name evidence="1" type="ORF">BJ138DRAFT_1009461</name>
</gene>
<reference evidence="1" key="1">
    <citation type="journal article" date="2021" name="New Phytol.">
        <title>Evolutionary innovations through gain and loss of genes in the ectomycorrhizal Boletales.</title>
        <authorList>
            <person name="Wu G."/>
            <person name="Miyauchi S."/>
            <person name="Morin E."/>
            <person name="Kuo A."/>
            <person name="Drula E."/>
            <person name="Varga T."/>
            <person name="Kohler A."/>
            <person name="Feng B."/>
            <person name="Cao Y."/>
            <person name="Lipzen A."/>
            <person name="Daum C."/>
            <person name="Hundley H."/>
            <person name="Pangilinan J."/>
            <person name="Johnson J."/>
            <person name="Barry K."/>
            <person name="LaButti K."/>
            <person name="Ng V."/>
            <person name="Ahrendt S."/>
            <person name="Min B."/>
            <person name="Choi I.G."/>
            <person name="Park H."/>
            <person name="Plett J.M."/>
            <person name="Magnuson J."/>
            <person name="Spatafora J.W."/>
            <person name="Nagy L.G."/>
            <person name="Henrissat B."/>
            <person name="Grigoriev I.V."/>
            <person name="Yang Z.L."/>
            <person name="Xu J."/>
            <person name="Martin F.M."/>
        </authorList>
    </citation>
    <scope>NUCLEOTIDE SEQUENCE</scope>
    <source>
        <strain evidence="1">ATCC 28755</strain>
    </source>
</reference>
<sequence length="340" mass="37744">IYETLGCLKLARKPELSYKLSTATQKADAINLGSQEDWEGCVSDVAAAEKKKKGDAVPVKIIIPDQYMTSLRAHMKKKPPTAAKGKKAVLLDLDNDDENQGEAGEAMVQKEKHWLGELEKALTLCQKCGPSKWCKVDKHGTHTHLTFHQRRGWLVALATETTGVSLKTPPKGNLFPNFHKVERPLASPENPVAAMNPYGYPHALLPPFQWPPPFMGAGNMYGVPPAAMPIVPAPTRTPDRRAAFSSSPPDRGDATAYPSVDDFLTILHIRHPRRGLNAYVDTFNKADFYDIDELVDLSEEQLSGPEFLLSAGNARFLLKEVKAEMRKVDQATRKKRARRE</sequence>